<dbReference type="Proteomes" id="UP000198827">
    <property type="component" value="Chromosome I"/>
</dbReference>
<dbReference type="AlphaFoldDB" id="A0A1H0HLH5"/>
<gene>
    <name evidence="1" type="ORF">SAMN04489798_2302</name>
</gene>
<proteinExistence type="predicted"/>
<dbReference type="EMBL" id="LT629705">
    <property type="protein sequence ID" value="SDO19957.1"/>
    <property type="molecule type" value="Genomic_DNA"/>
</dbReference>
<name>A0A1H0HLH5_9PSED</name>
<protein>
    <submittedName>
        <fullName evidence="1">Uncharacterized protein</fullName>
    </submittedName>
</protein>
<reference evidence="1 2" key="1">
    <citation type="submission" date="2016-10" db="EMBL/GenBank/DDBJ databases">
        <authorList>
            <person name="de Groot N.N."/>
        </authorList>
    </citation>
    <scope>NUCLEOTIDE SEQUENCE [LARGE SCALE GENOMIC DNA]</scope>
    <source>
        <strain evidence="1 2">CECT 7543</strain>
    </source>
</reference>
<sequence length="154" mass="17427">MSAELATETKKKFRPLDPICLSFEDYRYVRHCAIVPRDTDPQMLTESGLWLSVAHRLHPLDRICVVYEDRSAMAELMVLEASQSFTSLVMLSYTKLPGIISDGSEALINFEIFYSQMDGYCARRLSDSVLIVKGATSKEKAIEELKSHPSFKAE</sequence>
<dbReference type="RefSeq" id="WP_157695009.1">
    <property type="nucleotide sequence ID" value="NZ_LT629705.1"/>
</dbReference>
<dbReference type="OrthoDB" id="6993280at2"/>
<organism evidence="1 2">
    <name type="scientific">Pseudomonas arsenicoxydans</name>
    <dbReference type="NCBI Taxonomy" id="702115"/>
    <lineage>
        <taxon>Bacteria</taxon>
        <taxon>Pseudomonadati</taxon>
        <taxon>Pseudomonadota</taxon>
        <taxon>Gammaproteobacteria</taxon>
        <taxon>Pseudomonadales</taxon>
        <taxon>Pseudomonadaceae</taxon>
        <taxon>Pseudomonas</taxon>
    </lineage>
</organism>
<evidence type="ECO:0000313" key="2">
    <source>
        <dbReference type="Proteomes" id="UP000198827"/>
    </source>
</evidence>
<evidence type="ECO:0000313" key="1">
    <source>
        <dbReference type="EMBL" id="SDO19957.1"/>
    </source>
</evidence>
<accession>A0A1H0HLH5</accession>